<feature type="transmembrane region" description="Helical" evidence="6">
    <location>
        <begin position="116"/>
        <end position="137"/>
    </location>
</feature>
<comment type="subcellular location">
    <subcellularLocation>
        <location evidence="1">Membrane</location>
        <topology evidence="1">Single-pass membrane protein</topology>
    </subcellularLocation>
</comment>
<dbReference type="Proteomes" id="UP001586593">
    <property type="component" value="Unassembled WGS sequence"/>
</dbReference>
<dbReference type="Pfam" id="PF14880">
    <property type="entry name" value="COX14"/>
    <property type="match status" value="1"/>
</dbReference>
<evidence type="ECO:0000256" key="1">
    <source>
        <dbReference type="ARBA" id="ARBA00004167"/>
    </source>
</evidence>
<dbReference type="EMBL" id="JAZHXJ010000526">
    <property type="protein sequence ID" value="KAL1858285.1"/>
    <property type="molecule type" value="Genomic_DNA"/>
</dbReference>
<proteinExistence type="predicted"/>
<gene>
    <name evidence="7" type="ORF">VTK73DRAFT_7860</name>
</gene>
<feature type="compositionally biased region" description="Gly residues" evidence="5">
    <location>
        <begin position="55"/>
        <end position="68"/>
    </location>
</feature>
<feature type="region of interest" description="Disordered" evidence="5">
    <location>
        <begin position="314"/>
        <end position="355"/>
    </location>
</feature>
<evidence type="ECO:0008006" key="9">
    <source>
        <dbReference type="Google" id="ProtNLM"/>
    </source>
</evidence>
<evidence type="ECO:0000256" key="4">
    <source>
        <dbReference type="ARBA" id="ARBA00023136"/>
    </source>
</evidence>
<dbReference type="InterPro" id="IPR029208">
    <property type="entry name" value="COX14"/>
</dbReference>
<keyword evidence="3 6" id="KW-1133">Transmembrane helix</keyword>
<evidence type="ECO:0000256" key="5">
    <source>
        <dbReference type="SAM" id="MobiDB-lite"/>
    </source>
</evidence>
<protein>
    <recommendedName>
        <fullName evidence="9">Cytochrome oxidase c assembly-domain-containing protein</fullName>
    </recommendedName>
</protein>
<feature type="compositionally biased region" description="Low complexity" evidence="5">
    <location>
        <begin position="23"/>
        <end position="32"/>
    </location>
</feature>
<organism evidence="7 8">
    <name type="scientific">Phialemonium thermophilum</name>
    <dbReference type="NCBI Taxonomy" id="223376"/>
    <lineage>
        <taxon>Eukaryota</taxon>
        <taxon>Fungi</taxon>
        <taxon>Dikarya</taxon>
        <taxon>Ascomycota</taxon>
        <taxon>Pezizomycotina</taxon>
        <taxon>Sordariomycetes</taxon>
        <taxon>Sordariomycetidae</taxon>
        <taxon>Cephalothecales</taxon>
        <taxon>Cephalothecaceae</taxon>
        <taxon>Phialemonium</taxon>
    </lineage>
</organism>
<feature type="region of interest" description="Disordered" evidence="5">
    <location>
        <begin position="197"/>
        <end position="216"/>
    </location>
</feature>
<feature type="region of interest" description="Disordered" evidence="5">
    <location>
        <begin position="1"/>
        <end position="75"/>
    </location>
</feature>
<keyword evidence="8" id="KW-1185">Reference proteome</keyword>
<keyword evidence="4 6" id="KW-0472">Membrane</keyword>
<evidence type="ECO:0000256" key="3">
    <source>
        <dbReference type="ARBA" id="ARBA00022989"/>
    </source>
</evidence>
<evidence type="ECO:0000256" key="6">
    <source>
        <dbReference type="SAM" id="Phobius"/>
    </source>
</evidence>
<comment type="caution">
    <text evidence="7">The sequence shown here is derived from an EMBL/GenBank/DDBJ whole genome shotgun (WGS) entry which is preliminary data.</text>
</comment>
<feature type="region of interest" description="Disordered" evidence="5">
    <location>
        <begin position="230"/>
        <end position="255"/>
    </location>
</feature>
<evidence type="ECO:0000313" key="7">
    <source>
        <dbReference type="EMBL" id="KAL1858285.1"/>
    </source>
</evidence>
<accession>A0ABR3WCT7</accession>
<feature type="compositionally biased region" description="Basic and acidic residues" evidence="5">
    <location>
        <begin position="321"/>
        <end position="331"/>
    </location>
</feature>
<keyword evidence="2 6" id="KW-0812">Transmembrane</keyword>
<evidence type="ECO:0000313" key="8">
    <source>
        <dbReference type="Proteomes" id="UP001586593"/>
    </source>
</evidence>
<sequence>MALSTTPRSVTDATRFTQNTPHASSKASASSAVGMDVPPTAASGSRFSRPAAQGPGRGSAAAGGGGPGGSPPFGETAEQRVARLRAAHLAAKKAQVSRFDAVIARGRRFFDSAHKLTVMGLLGLTAIAGLATVYTAFDMIMYNRKRKAEFIEAQKRMAADSLEAARLAYMTGKATEEQIALVEEAMEREAGHGPTIFKAPSILGAPNPADPSTAVTNAASSAAAAAAATTQLAKEGNSGDASEKQQEQQTNKAAGGWRAWLFSNLKQEEEGEDVGTSERRLGWESLSEEDEAAGVRNSDLVRAVEDKQAYLRAKAHQAFQQEKENQRKGGPLDRVGLQSEASSTEAPPKKKGWLW</sequence>
<feature type="compositionally biased region" description="Polar residues" evidence="5">
    <location>
        <begin position="1"/>
        <end position="22"/>
    </location>
</feature>
<feature type="region of interest" description="Disordered" evidence="5">
    <location>
        <begin position="268"/>
        <end position="299"/>
    </location>
</feature>
<evidence type="ECO:0000256" key="2">
    <source>
        <dbReference type="ARBA" id="ARBA00022692"/>
    </source>
</evidence>
<name>A0ABR3WCT7_9PEZI</name>
<reference evidence="7 8" key="1">
    <citation type="journal article" date="2024" name="Commun. Biol.">
        <title>Comparative genomic analysis of thermophilic fungi reveals convergent evolutionary adaptations and gene losses.</title>
        <authorList>
            <person name="Steindorff A.S."/>
            <person name="Aguilar-Pontes M.V."/>
            <person name="Robinson A.J."/>
            <person name="Andreopoulos B."/>
            <person name="LaButti K."/>
            <person name="Kuo A."/>
            <person name="Mondo S."/>
            <person name="Riley R."/>
            <person name="Otillar R."/>
            <person name="Haridas S."/>
            <person name="Lipzen A."/>
            <person name="Grimwood J."/>
            <person name="Schmutz J."/>
            <person name="Clum A."/>
            <person name="Reid I.D."/>
            <person name="Moisan M.C."/>
            <person name="Butler G."/>
            <person name="Nguyen T.T.M."/>
            <person name="Dewar K."/>
            <person name="Conant G."/>
            <person name="Drula E."/>
            <person name="Henrissat B."/>
            <person name="Hansel C."/>
            <person name="Singer S."/>
            <person name="Hutchinson M.I."/>
            <person name="de Vries R.P."/>
            <person name="Natvig D.O."/>
            <person name="Powell A.J."/>
            <person name="Tsang A."/>
            <person name="Grigoriev I.V."/>
        </authorList>
    </citation>
    <scope>NUCLEOTIDE SEQUENCE [LARGE SCALE GENOMIC DNA]</scope>
    <source>
        <strain evidence="7 8">ATCC 24622</strain>
    </source>
</reference>